<dbReference type="Proteomes" id="UP000177528">
    <property type="component" value="Unassembled WGS sequence"/>
</dbReference>
<evidence type="ECO:0000256" key="3">
    <source>
        <dbReference type="ARBA" id="ARBA00022777"/>
    </source>
</evidence>
<organism evidence="6 7">
    <name type="scientific">Candidatus Andersenbacteria bacterium RIFCSPHIGHO2_12_FULL_45_11</name>
    <dbReference type="NCBI Taxonomy" id="1797281"/>
    <lineage>
        <taxon>Bacteria</taxon>
        <taxon>Candidatus Anderseniibacteriota</taxon>
    </lineage>
</organism>
<dbReference type="InterPro" id="IPR027417">
    <property type="entry name" value="P-loop_NTPase"/>
</dbReference>
<dbReference type="EMBL" id="MHHR01000030">
    <property type="protein sequence ID" value="OGY33427.1"/>
    <property type="molecule type" value="Genomic_DNA"/>
</dbReference>
<feature type="region of interest" description="Disordered" evidence="4">
    <location>
        <begin position="1"/>
        <end position="20"/>
    </location>
</feature>
<proteinExistence type="inferred from homology"/>
<dbReference type="GO" id="GO:0004385">
    <property type="term" value="F:GMP kinase activity"/>
    <property type="evidence" value="ECO:0007669"/>
    <property type="project" value="TreeGrafter"/>
</dbReference>
<gene>
    <name evidence="6" type="ORF">A3D99_04770</name>
</gene>
<evidence type="ECO:0000313" key="7">
    <source>
        <dbReference type="Proteomes" id="UP000177528"/>
    </source>
</evidence>
<dbReference type="PROSITE" id="PS50052">
    <property type="entry name" value="GUANYLATE_KINASE_2"/>
    <property type="match status" value="1"/>
</dbReference>
<evidence type="ECO:0000256" key="4">
    <source>
        <dbReference type="SAM" id="MobiDB-lite"/>
    </source>
</evidence>
<dbReference type="SMART" id="SM00072">
    <property type="entry name" value="GuKc"/>
    <property type="match status" value="1"/>
</dbReference>
<evidence type="ECO:0000256" key="1">
    <source>
        <dbReference type="ARBA" id="ARBA00005790"/>
    </source>
</evidence>
<feature type="domain" description="Guanylate kinase-like" evidence="5">
    <location>
        <begin position="28"/>
        <end position="222"/>
    </location>
</feature>
<evidence type="ECO:0000256" key="2">
    <source>
        <dbReference type="ARBA" id="ARBA00022679"/>
    </source>
</evidence>
<evidence type="ECO:0000259" key="5">
    <source>
        <dbReference type="PROSITE" id="PS50052"/>
    </source>
</evidence>
<keyword evidence="2" id="KW-0808">Transferase</keyword>
<protein>
    <recommendedName>
        <fullName evidence="5">Guanylate kinase-like domain-containing protein</fullName>
    </recommendedName>
</protein>
<evidence type="ECO:0000313" key="6">
    <source>
        <dbReference type="EMBL" id="OGY33427.1"/>
    </source>
</evidence>
<dbReference type="InterPro" id="IPR008144">
    <property type="entry name" value="Guanylate_kin-like_dom"/>
</dbReference>
<dbReference type="InterPro" id="IPR008145">
    <property type="entry name" value="GK/Ca_channel_bsu"/>
</dbReference>
<name>A0A1G1X233_9BACT</name>
<dbReference type="AlphaFoldDB" id="A0A1G1X233"/>
<dbReference type="PANTHER" id="PTHR23117">
    <property type="entry name" value="GUANYLATE KINASE-RELATED"/>
    <property type="match status" value="1"/>
</dbReference>
<keyword evidence="3" id="KW-0418">Kinase</keyword>
<dbReference type="Gene3D" id="3.40.50.300">
    <property type="entry name" value="P-loop containing nucleotide triphosphate hydrolases"/>
    <property type="match status" value="1"/>
</dbReference>
<dbReference type="PANTHER" id="PTHR23117:SF13">
    <property type="entry name" value="GUANYLATE KINASE"/>
    <property type="match status" value="1"/>
</dbReference>
<accession>A0A1G1X233</accession>
<comment type="similarity">
    <text evidence="1">Belongs to the guanylate kinase family.</text>
</comment>
<reference evidence="6 7" key="1">
    <citation type="journal article" date="2016" name="Nat. Commun.">
        <title>Thousands of microbial genomes shed light on interconnected biogeochemical processes in an aquifer system.</title>
        <authorList>
            <person name="Anantharaman K."/>
            <person name="Brown C.T."/>
            <person name="Hug L.A."/>
            <person name="Sharon I."/>
            <person name="Castelle C.J."/>
            <person name="Probst A.J."/>
            <person name="Thomas B.C."/>
            <person name="Singh A."/>
            <person name="Wilkins M.J."/>
            <person name="Karaoz U."/>
            <person name="Brodie E.L."/>
            <person name="Williams K.H."/>
            <person name="Hubbard S.S."/>
            <person name="Banfield J.F."/>
        </authorList>
    </citation>
    <scope>NUCLEOTIDE SEQUENCE [LARGE SCALE GENOMIC DNA]</scope>
</reference>
<dbReference type="Pfam" id="PF00625">
    <property type="entry name" value="Guanylate_kin"/>
    <property type="match status" value="1"/>
</dbReference>
<dbReference type="GO" id="GO:0005829">
    <property type="term" value="C:cytosol"/>
    <property type="evidence" value="ECO:0007669"/>
    <property type="project" value="TreeGrafter"/>
</dbReference>
<dbReference type="SUPFAM" id="SSF52540">
    <property type="entry name" value="P-loop containing nucleoside triphosphate hydrolases"/>
    <property type="match status" value="1"/>
</dbReference>
<sequence>MSAVLEALPTREHHQTHPTASRLIHKEIQYISFSGASGVGKNYLVNKLLDWAASSSFAFGELETNTTRLLRQNQDREYRHMSREEFERRRQNNEFAWVKEYKDNLYGTLQSDLERSKSTPYPWLIHVTHDTVCNLRAFAPGRVFSIFCFASMETLRHNLKHRPDSPIISREELNRLIEDRLATAEEEEMTARRSGRFNLFLDTDHRRRTNEAILNEALEALRHKPGLPVAH</sequence>
<comment type="caution">
    <text evidence="6">The sequence shown here is derived from an EMBL/GenBank/DDBJ whole genome shotgun (WGS) entry which is preliminary data.</text>
</comment>